<dbReference type="InterPro" id="IPR011990">
    <property type="entry name" value="TPR-like_helical_dom_sf"/>
</dbReference>
<dbReference type="GO" id="GO:0006888">
    <property type="term" value="P:endoplasmic reticulum to Golgi vesicle-mediated transport"/>
    <property type="evidence" value="ECO:0007669"/>
    <property type="project" value="TreeGrafter"/>
</dbReference>
<evidence type="ECO:0000256" key="6">
    <source>
        <dbReference type="ARBA" id="ARBA00022892"/>
    </source>
</evidence>
<gene>
    <name evidence="12" type="ORF">RHTO0S_08e07932g</name>
</gene>
<reference evidence="12" key="1">
    <citation type="journal article" date="2014" name="Genome Announc.">
        <title>Draft genome sequence of Rhodosporidium toruloides CECT1137, an oleaginous yeast of biotechnological interest.</title>
        <authorList>
            <person name="Morin N."/>
            <person name="Calcas X."/>
            <person name="Devillers H."/>
            <person name="Durrens P."/>
            <person name="Sherman D.J."/>
            <person name="Nicaud J.-M."/>
            <person name="Neuveglise C."/>
        </authorList>
    </citation>
    <scope>NUCLEOTIDE SEQUENCE</scope>
    <source>
        <strain evidence="12">CECT1137</strain>
    </source>
</reference>
<accession>A0A061BAH9</accession>
<dbReference type="GO" id="GO:0015031">
    <property type="term" value="P:protein transport"/>
    <property type="evidence" value="ECO:0007669"/>
    <property type="project" value="UniProtKB-KW"/>
</dbReference>
<dbReference type="AlphaFoldDB" id="A0A061BAH9"/>
<protein>
    <submittedName>
        <fullName evidence="12">RHTO0S08e07932g1_1</fullName>
    </submittedName>
</protein>
<keyword evidence="5" id="KW-0963">Cytoplasm</keyword>
<sequence>MDSDSYYIVQLFQQGSYRAAIAAYQELSSPSPLLSLYAARAHLALTPPAVKPALSLLSSLPKTLDIRAITSLAHYLQGETESAVGDLEELLADLGDQGLEEGDETEGRFVRGVIGTVWVLEGEERREEGIEILREAVELGKDQECLGILSHLYISLNLPHLSSALLSSPSVTAFTSDSLLSQLLVARSNLATGPANKYQDAYYVFEEIKGMQGGRGEGVLAGVAVAQAALGRWEEARDATNEALEMNPTHPTSLANSAALALHTGKTAAAADEIIAQLRAADASHPLVADLEAKSSLFDDAASRFAPAVTA</sequence>
<dbReference type="PROSITE" id="PS50005">
    <property type="entry name" value="TPR"/>
    <property type="match status" value="1"/>
</dbReference>
<keyword evidence="6" id="KW-0931">ER-Golgi transport</keyword>
<dbReference type="PANTHER" id="PTHR10805">
    <property type="entry name" value="COATOMER SUBUNIT EPSILON"/>
    <property type="match status" value="1"/>
</dbReference>
<dbReference type="Gene3D" id="1.25.40.10">
    <property type="entry name" value="Tetratricopeptide repeat domain"/>
    <property type="match status" value="1"/>
</dbReference>
<keyword evidence="4" id="KW-0813">Transport</keyword>
<feature type="repeat" description="TPR" evidence="11">
    <location>
        <begin position="217"/>
        <end position="250"/>
    </location>
</feature>
<keyword evidence="9" id="KW-0472">Membrane</keyword>
<keyword evidence="10" id="KW-0968">Cytoplasmic vesicle</keyword>
<comment type="similarity">
    <text evidence="3">Belongs to the COPE family.</text>
</comment>
<evidence type="ECO:0000256" key="7">
    <source>
        <dbReference type="ARBA" id="ARBA00022927"/>
    </source>
</evidence>
<dbReference type="GO" id="GO:0005198">
    <property type="term" value="F:structural molecule activity"/>
    <property type="evidence" value="ECO:0007669"/>
    <property type="project" value="InterPro"/>
</dbReference>
<evidence type="ECO:0000256" key="11">
    <source>
        <dbReference type="PROSITE-ProRule" id="PRU00339"/>
    </source>
</evidence>
<evidence type="ECO:0000256" key="5">
    <source>
        <dbReference type="ARBA" id="ARBA00022490"/>
    </source>
</evidence>
<dbReference type="GO" id="GO:0006890">
    <property type="term" value="P:retrograde vesicle-mediated transport, Golgi to endoplasmic reticulum"/>
    <property type="evidence" value="ECO:0007669"/>
    <property type="project" value="InterPro"/>
</dbReference>
<dbReference type="InterPro" id="IPR006822">
    <property type="entry name" value="Coatomer_esu"/>
</dbReference>
<evidence type="ECO:0000256" key="9">
    <source>
        <dbReference type="ARBA" id="ARBA00023136"/>
    </source>
</evidence>
<evidence type="ECO:0000256" key="10">
    <source>
        <dbReference type="ARBA" id="ARBA00023329"/>
    </source>
</evidence>
<dbReference type="OrthoDB" id="310217at2759"/>
<dbReference type="PANTHER" id="PTHR10805:SF0">
    <property type="entry name" value="COATOMER SUBUNIT EPSILON"/>
    <property type="match status" value="1"/>
</dbReference>
<dbReference type="Pfam" id="PF04733">
    <property type="entry name" value="Coatomer_E"/>
    <property type="match status" value="1"/>
</dbReference>
<keyword evidence="7" id="KW-0653">Protein transport</keyword>
<name>A0A061BAH9_RHOTO</name>
<dbReference type="InterPro" id="IPR019734">
    <property type="entry name" value="TPR_rpt"/>
</dbReference>
<evidence type="ECO:0000256" key="8">
    <source>
        <dbReference type="ARBA" id="ARBA00023034"/>
    </source>
</evidence>
<evidence type="ECO:0000256" key="2">
    <source>
        <dbReference type="ARBA" id="ARBA00004347"/>
    </source>
</evidence>
<dbReference type="GO" id="GO:0000139">
    <property type="term" value="C:Golgi membrane"/>
    <property type="evidence" value="ECO:0007669"/>
    <property type="project" value="UniProtKB-SubCell"/>
</dbReference>
<dbReference type="GO" id="GO:0030126">
    <property type="term" value="C:COPI vesicle coat"/>
    <property type="evidence" value="ECO:0007669"/>
    <property type="project" value="TreeGrafter"/>
</dbReference>
<evidence type="ECO:0000256" key="4">
    <source>
        <dbReference type="ARBA" id="ARBA00022448"/>
    </source>
</evidence>
<keyword evidence="11" id="KW-0802">TPR repeat</keyword>
<dbReference type="SUPFAM" id="SSF48452">
    <property type="entry name" value="TPR-like"/>
    <property type="match status" value="1"/>
</dbReference>
<proteinExistence type="inferred from homology"/>
<dbReference type="GO" id="GO:0006891">
    <property type="term" value="P:intra-Golgi vesicle-mediated transport"/>
    <property type="evidence" value="ECO:0007669"/>
    <property type="project" value="TreeGrafter"/>
</dbReference>
<organism evidence="12">
    <name type="scientific">Rhodotorula toruloides</name>
    <name type="common">Yeast</name>
    <name type="synonym">Rhodosporidium toruloides</name>
    <dbReference type="NCBI Taxonomy" id="5286"/>
    <lineage>
        <taxon>Eukaryota</taxon>
        <taxon>Fungi</taxon>
        <taxon>Dikarya</taxon>
        <taxon>Basidiomycota</taxon>
        <taxon>Pucciniomycotina</taxon>
        <taxon>Microbotryomycetes</taxon>
        <taxon>Sporidiobolales</taxon>
        <taxon>Sporidiobolaceae</taxon>
        <taxon>Rhodotorula</taxon>
    </lineage>
</organism>
<evidence type="ECO:0000313" key="12">
    <source>
        <dbReference type="EMBL" id="CDR43918.1"/>
    </source>
</evidence>
<evidence type="ECO:0000256" key="3">
    <source>
        <dbReference type="ARBA" id="ARBA00008827"/>
    </source>
</evidence>
<keyword evidence="8" id="KW-0333">Golgi apparatus</keyword>
<comment type="subcellular location">
    <subcellularLocation>
        <location evidence="2">Cytoplasmic vesicle</location>
        <location evidence="2">COPI-coated vesicle membrane</location>
        <topology evidence="2">Peripheral membrane protein</topology>
        <orientation evidence="2">Cytoplasmic side</orientation>
    </subcellularLocation>
    <subcellularLocation>
        <location evidence="1">Golgi apparatus membrane</location>
        <topology evidence="1">Peripheral membrane protein</topology>
        <orientation evidence="1">Cytoplasmic side</orientation>
    </subcellularLocation>
</comment>
<evidence type="ECO:0000256" key="1">
    <source>
        <dbReference type="ARBA" id="ARBA00004255"/>
    </source>
</evidence>
<dbReference type="EMBL" id="LK052943">
    <property type="protein sequence ID" value="CDR43918.1"/>
    <property type="molecule type" value="Genomic_DNA"/>
</dbReference>